<feature type="domain" description="Myb-like" evidence="8">
    <location>
        <begin position="144"/>
        <end position="196"/>
    </location>
</feature>
<evidence type="ECO:0000259" key="9">
    <source>
        <dbReference type="PROSITE" id="PS51294"/>
    </source>
</evidence>
<evidence type="ECO:0000313" key="11">
    <source>
        <dbReference type="Proteomes" id="UP001318860"/>
    </source>
</evidence>
<name>A0ABR0VWX3_REHGL</name>
<dbReference type="PANTHER" id="PTHR47997">
    <property type="entry name" value="MYB DOMAIN PROTEIN 55"/>
    <property type="match status" value="1"/>
</dbReference>
<evidence type="ECO:0008006" key="12">
    <source>
        <dbReference type="Google" id="ProtNLM"/>
    </source>
</evidence>
<proteinExistence type="predicted"/>
<dbReference type="InterPro" id="IPR001005">
    <property type="entry name" value="SANT/Myb"/>
</dbReference>
<dbReference type="PROSITE" id="PS51294">
    <property type="entry name" value="HTH_MYB"/>
    <property type="match status" value="1"/>
</dbReference>
<keyword evidence="3" id="KW-0805">Transcription regulation</keyword>
<sequence length="523" mass="58931">MRVDSGVLGSISSFSSSKSLQVNGADNILLPKREVFKFSSPELHPMCLLLLLVLVVLQVLPIQLIHIVAKSWITTSAYAQQKAIATYRKVKEMGLKAKVSCVENKKSWRLFDKAHRPLVAFPWDNETYRGLALAERSSSGIRRDLKLRKGLWSPEEDEKLIKHITKYGHGCWSSVPKLAGLQRCGKSCRLRWINYLRPDLKRGTFSQEEENLIIELHAVLGNRQRGIDPNTHKPLSEIENEEKNSANSKNNNEKKSEGSASELSFIEADNNSNNLDKSKPPGNSLERYPLLENNLPNSTHEFFLNRFVASHETSTTSCNNNKNPDMSGFFSFQNYGPNIGLSMNPNRNLFFNPNNPNKPSEIISDPFTSTLLPSIKNHPISFPSDNNHVGPYNVKFENWDSRTTNVSSTSAELQSNCNFFENNNVFTWASQDCGKPGKEASHVPEDIKWTEYLQTPFLLGNTMHNPGPQELYGSENKSSQGQFGTECSLNAGNWHTNQQQQQSLQATEIYSKHFQAATFGEFS</sequence>
<feature type="compositionally biased region" description="Polar residues" evidence="7">
    <location>
        <begin position="475"/>
        <end position="487"/>
    </location>
</feature>
<evidence type="ECO:0000313" key="10">
    <source>
        <dbReference type="EMBL" id="KAK6139477.1"/>
    </source>
</evidence>
<reference evidence="10 11" key="1">
    <citation type="journal article" date="2021" name="Comput. Struct. Biotechnol. J.">
        <title>De novo genome assembly of the potent medicinal plant Rehmannia glutinosa using nanopore technology.</title>
        <authorList>
            <person name="Ma L."/>
            <person name="Dong C."/>
            <person name="Song C."/>
            <person name="Wang X."/>
            <person name="Zheng X."/>
            <person name="Niu Y."/>
            <person name="Chen S."/>
            <person name="Feng W."/>
        </authorList>
    </citation>
    <scope>NUCLEOTIDE SEQUENCE [LARGE SCALE GENOMIC DNA]</scope>
    <source>
        <strain evidence="10">DH-2019</strain>
    </source>
</reference>
<evidence type="ECO:0000259" key="8">
    <source>
        <dbReference type="PROSITE" id="PS50090"/>
    </source>
</evidence>
<keyword evidence="4" id="KW-0238">DNA-binding</keyword>
<comment type="caution">
    <text evidence="10">The sequence shown here is derived from an EMBL/GenBank/DDBJ whole genome shotgun (WGS) entry which is preliminary data.</text>
</comment>
<evidence type="ECO:0000256" key="7">
    <source>
        <dbReference type="SAM" id="MobiDB-lite"/>
    </source>
</evidence>
<dbReference type="Gene3D" id="1.10.10.60">
    <property type="entry name" value="Homeodomain-like"/>
    <property type="match status" value="1"/>
</dbReference>
<feature type="domain" description="HTH myb-type" evidence="9">
    <location>
        <begin position="144"/>
        <end position="200"/>
    </location>
</feature>
<dbReference type="InterPro" id="IPR051953">
    <property type="entry name" value="Plant_SW-associated_TFs"/>
</dbReference>
<evidence type="ECO:0000256" key="3">
    <source>
        <dbReference type="ARBA" id="ARBA00023015"/>
    </source>
</evidence>
<dbReference type="SUPFAM" id="SSF46689">
    <property type="entry name" value="Homeodomain-like"/>
    <property type="match status" value="1"/>
</dbReference>
<dbReference type="InterPro" id="IPR009057">
    <property type="entry name" value="Homeodomain-like_sf"/>
</dbReference>
<dbReference type="InterPro" id="IPR017930">
    <property type="entry name" value="Myb_dom"/>
</dbReference>
<dbReference type="SMART" id="SM00717">
    <property type="entry name" value="SANT"/>
    <property type="match status" value="2"/>
</dbReference>
<keyword evidence="11" id="KW-1185">Reference proteome</keyword>
<keyword evidence="5" id="KW-0804">Transcription</keyword>
<feature type="compositionally biased region" description="Basic and acidic residues" evidence="7">
    <location>
        <begin position="230"/>
        <end position="244"/>
    </location>
</feature>
<dbReference type="CDD" id="cd00167">
    <property type="entry name" value="SANT"/>
    <property type="match status" value="1"/>
</dbReference>
<dbReference type="Proteomes" id="UP001318860">
    <property type="component" value="Unassembled WGS sequence"/>
</dbReference>
<feature type="region of interest" description="Disordered" evidence="7">
    <location>
        <begin position="224"/>
        <end position="287"/>
    </location>
</feature>
<dbReference type="PANTHER" id="PTHR47997:SF75">
    <property type="entry name" value="MYB DOMAIN PROTEIN 55"/>
    <property type="match status" value="1"/>
</dbReference>
<evidence type="ECO:0000256" key="2">
    <source>
        <dbReference type="ARBA" id="ARBA00022737"/>
    </source>
</evidence>
<evidence type="ECO:0000256" key="6">
    <source>
        <dbReference type="ARBA" id="ARBA00023242"/>
    </source>
</evidence>
<keyword evidence="2" id="KW-0677">Repeat</keyword>
<dbReference type="PROSITE" id="PS50090">
    <property type="entry name" value="MYB_LIKE"/>
    <property type="match status" value="1"/>
</dbReference>
<dbReference type="EMBL" id="JABTTQ020000415">
    <property type="protein sequence ID" value="KAK6139477.1"/>
    <property type="molecule type" value="Genomic_DNA"/>
</dbReference>
<evidence type="ECO:0000256" key="5">
    <source>
        <dbReference type="ARBA" id="ARBA00023163"/>
    </source>
</evidence>
<gene>
    <name evidence="10" type="ORF">DH2020_026791</name>
</gene>
<comment type="subcellular location">
    <subcellularLocation>
        <location evidence="1">Nucleus</location>
    </subcellularLocation>
</comment>
<dbReference type="Pfam" id="PF00249">
    <property type="entry name" value="Myb_DNA-binding"/>
    <property type="match status" value="1"/>
</dbReference>
<protein>
    <recommendedName>
        <fullName evidence="12">R2R3-MYB protein</fullName>
    </recommendedName>
</protein>
<accession>A0ABR0VWX3</accession>
<evidence type="ECO:0000256" key="1">
    <source>
        <dbReference type="ARBA" id="ARBA00004123"/>
    </source>
</evidence>
<feature type="region of interest" description="Disordered" evidence="7">
    <location>
        <begin position="463"/>
        <end position="487"/>
    </location>
</feature>
<keyword evidence="6" id="KW-0539">Nucleus</keyword>
<organism evidence="10 11">
    <name type="scientific">Rehmannia glutinosa</name>
    <name type="common">Chinese foxglove</name>
    <dbReference type="NCBI Taxonomy" id="99300"/>
    <lineage>
        <taxon>Eukaryota</taxon>
        <taxon>Viridiplantae</taxon>
        <taxon>Streptophyta</taxon>
        <taxon>Embryophyta</taxon>
        <taxon>Tracheophyta</taxon>
        <taxon>Spermatophyta</taxon>
        <taxon>Magnoliopsida</taxon>
        <taxon>eudicotyledons</taxon>
        <taxon>Gunneridae</taxon>
        <taxon>Pentapetalae</taxon>
        <taxon>asterids</taxon>
        <taxon>lamiids</taxon>
        <taxon>Lamiales</taxon>
        <taxon>Orobanchaceae</taxon>
        <taxon>Rehmannieae</taxon>
        <taxon>Rehmannia</taxon>
    </lineage>
</organism>
<evidence type="ECO:0000256" key="4">
    <source>
        <dbReference type="ARBA" id="ARBA00023125"/>
    </source>
</evidence>